<dbReference type="Proteomes" id="UP001549099">
    <property type="component" value="Unassembled WGS sequence"/>
</dbReference>
<keyword evidence="3" id="KW-1185">Reference proteome</keyword>
<comment type="caution">
    <text evidence="2">The sequence shown here is derived from an EMBL/GenBank/DDBJ whole genome shotgun (WGS) entry which is preliminary data.</text>
</comment>
<feature type="transmembrane region" description="Helical" evidence="1">
    <location>
        <begin position="6"/>
        <end position="25"/>
    </location>
</feature>
<gene>
    <name evidence="2" type="ORF">ABID49_002505</name>
</gene>
<keyword evidence="1" id="KW-0472">Membrane</keyword>
<proteinExistence type="predicted"/>
<sequence>MGPFSLVLIVLLAAVLIYLAIRFLVGVYQGYNRK</sequence>
<protein>
    <submittedName>
        <fullName evidence="2">Uncharacterized protein</fullName>
    </submittedName>
</protein>
<reference evidence="2 3" key="1">
    <citation type="submission" date="2024-06" db="EMBL/GenBank/DDBJ databases">
        <title>Genomic Encyclopedia of Type Strains, Phase IV (KMG-IV): sequencing the most valuable type-strain genomes for metagenomic binning, comparative biology and taxonomic classification.</title>
        <authorList>
            <person name="Goeker M."/>
        </authorList>
    </citation>
    <scope>NUCLEOTIDE SEQUENCE [LARGE SCALE GENOMIC DNA]</scope>
    <source>
        <strain evidence="2 3">DSM 26128</strain>
    </source>
</reference>
<keyword evidence="1" id="KW-1133">Transmembrane helix</keyword>
<keyword evidence="1" id="KW-0812">Transmembrane</keyword>
<evidence type="ECO:0000256" key="1">
    <source>
        <dbReference type="SAM" id="Phobius"/>
    </source>
</evidence>
<evidence type="ECO:0000313" key="3">
    <source>
        <dbReference type="Proteomes" id="UP001549099"/>
    </source>
</evidence>
<organism evidence="2 3">
    <name type="scientific">Bhargavaea ullalensis</name>
    <dbReference type="NCBI Taxonomy" id="1265685"/>
    <lineage>
        <taxon>Bacteria</taxon>
        <taxon>Bacillati</taxon>
        <taxon>Bacillota</taxon>
        <taxon>Bacilli</taxon>
        <taxon>Bacillales</taxon>
        <taxon>Caryophanaceae</taxon>
        <taxon>Bhargavaea</taxon>
    </lineage>
</organism>
<evidence type="ECO:0000313" key="2">
    <source>
        <dbReference type="EMBL" id="MET3576576.1"/>
    </source>
</evidence>
<accession>A0ABV2GE86</accession>
<name>A0ABV2GE86_9BACL</name>
<dbReference type="EMBL" id="JBEPLW010000026">
    <property type="protein sequence ID" value="MET3576576.1"/>
    <property type="molecule type" value="Genomic_DNA"/>
</dbReference>